<dbReference type="Proteomes" id="UP001652622">
    <property type="component" value="Unplaced"/>
</dbReference>
<dbReference type="GeneID" id="117667942"/>
<gene>
    <name evidence="5" type="primary">LOC117667942</name>
</gene>
<keyword evidence="3" id="KW-0732">Signal</keyword>
<feature type="chain" id="PRO_5028455633" evidence="3">
    <location>
        <begin position="22"/>
        <end position="315"/>
    </location>
</feature>
<dbReference type="AlphaFoldDB" id="A0A6P9CC51"/>
<sequence length="315" mass="34813">MMLSQATGWLGFFTILATTGANWEADPLCPARYKINCLLHQRMGCGPDGAPSCGSCFPGHEEDSNGNCVPKKGSKHESKLKTQKRPNDLPGLLRYLLAKHEKALQPSTMETTVPGITEVFEPSSSQTDFPTSQPTSVSYSGNTSAVSSQSYEITPISATIPPRRVRVDFKQRSRPPVTSMNKAVTLTLVVMCTVTGVSGLVVAAICWYRLQKEVRLAQKMAYTATRGNQYRYHQPSAYMDSRLAQSCQVHHYQHRKKLLTGEERQSPKTVEPNPTESESENGDYTVYECPGLAPSGEMEIHNPLFDTSTLHRCPP</sequence>
<dbReference type="Pfam" id="PF06809">
    <property type="entry name" value="NPDC1"/>
    <property type="match status" value="2"/>
</dbReference>
<evidence type="ECO:0000256" key="2">
    <source>
        <dbReference type="SAM" id="Phobius"/>
    </source>
</evidence>
<dbReference type="PANTHER" id="PTHR23352">
    <property type="entry name" value="NEURAL PROLIFERATION DIFFERENTIATION AND CONTROL PROTEIN-1 NPDC-1 PROTEIN"/>
    <property type="match status" value="1"/>
</dbReference>
<feature type="region of interest" description="Disordered" evidence="1">
    <location>
        <begin position="121"/>
        <end position="141"/>
    </location>
</feature>
<protein>
    <submittedName>
        <fullName evidence="5">Neural proliferation differentiation and control protein 1-like isoform X1</fullName>
    </submittedName>
</protein>
<dbReference type="GO" id="GO:0016020">
    <property type="term" value="C:membrane"/>
    <property type="evidence" value="ECO:0007669"/>
    <property type="project" value="InterPro"/>
</dbReference>
<organism evidence="4 5">
    <name type="scientific">Pantherophis guttatus</name>
    <name type="common">Corn snake</name>
    <name type="synonym">Elaphe guttata</name>
    <dbReference type="NCBI Taxonomy" id="94885"/>
    <lineage>
        <taxon>Eukaryota</taxon>
        <taxon>Metazoa</taxon>
        <taxon>Chordata</taxon>
        <taxon>Craniata</taxon>
        <taxon>Vertebrata</taxon>
        <taxon>Euteleostomi</taxon>
        <taxon>Lepidosauria</taxon>
        <taxon>Squamata</taxon>
        <taxon>Bifurcata</taxon>
        <taxon>Unidentata</taxon>
        <taxon>Episquamata</taxon>
        <taxon>Toxicofera</taxon>
        <taxon>Serpentes</taxon>
        <taxon>Colubroidea</taxon>
        <taxon>Colubridae</taxon>
        <taxon>Colubrinae</taxon>
        <taxon>Pantherophis</taxon>
    </lineage>
</organism>
<reference evidence="5" key="1">
    <citation type="submission" date="2025-08" db="UniProtKB">
        <authorList>
            <consortium name="RefSeq"/>
        </authorList>
    </citation>
    <scope>IDENTIFICATION</scope>
    <source>
        <tissue evidence="5">Blood</tissue>
    </source>
</reference>
<evidence type="ECO:0000256" key="3">
    <source>
        <dbReference type="SAM" id="SignalP"/>
    </source>
</evidence>
<feature type="signal peptide" evidence="3">
    <location>
        <begin position="1"/>
        <end position="21"/>
    </location>
</feature>
<keyword evidence="4" id="KW-1185">Reference proteome</keyword>
<evidence type="ECO:0000256" key="1">
    <source>
        <dbReference type="SAM" id="MobiDB-lite"/>
    </source>
</evidence>
<accession>A0A6P9CC51</accession>
<dbReference type="RefSeq" id="XP_034277450.1">
    <property type="nucleotide sequence ID" value="XM_034421559.2"/>
</dbReference>
<feature type="transmembrane region" description="Helical" evidence="2">
    <location>
        <begin position="183"/>
        <end position="210"/>
    </location>
</feature>
<keyword evidence="2" id="KW-0472">Membrane</keyword>
<evidence type="ECO:0000313" key="5">
    <source>
        <dbReference type="RefSeq" id="XP_034277450.1"/>
    </source>
</evidence>
<keyword evidence="2" id="KW-1133">Transmembrane helix</keyword>
<feature type="region of interest" description="Disordered" evidence="1">
    <location>
        <begin position="255"/>
        <end position="286"/>
    </location>
</feature>
<keyword evidence="2" id="KW-0812">Transmembrane</keyword>
<name>A0A6P9CC51_PANGU</name>
<feature type="compositionally biased region" description="Polar residues" evidence="1">
    <location>
        <begin position="122"/>
        <end position="141"/>
    </location>
</feature>
<proteinExistence type="predicted"/>
<dbReference type="InParanoid" id="A0A6P9CC51"/>
<dbReference type="OMA" id="LCPARYK"/>
<dbReference type="KEGG" id="pgut:117667942"/>
<feature type="region of interest" description="Disordered" evidence="1">
    <location>
        <begin position="64"/>
        <end position="87"/>
    </location>
</feature>
<dbReference type="PANTHER" id="PTHR23352:SF3">
    <property type="entry name" value="NEURAL PROLIFERATION DIFFERENTIATION AND CONTROL PROTEIN 1 ISOFORM X1"/>
    <property type="match status" value="1"/>
</dbReference>
<evidence type="ECO:0000313" key="4">
    <source>
        <dbReference type="Proteomes" id="UP001652622"/>
    </source>
</evidence>
<dbReference type="InterPro" id="IPR009635">
    <property type="entry name" value="NPDC1"/>
</dbReference>